<gene>
    <name evidence="1" type="ORF">SAMN04489726_8017</name>
</gene>
<keyword evidence="2" id="KW-1185">Reference proteome</keyword>
<dbReference type="AlphaFoldDB" id="A0A1H0DV88"/>
<dbReference type="EMBL" id="LT629701">
    <property type="protein sequence ID" value="SDN74167.1"/>
    <property type="molecule type" value="Genomic_DNA"/>
</dbReference>
<evidence type="ECO:0000313" key="1">
    <source>
        <dbReference type="EMBL" id="SDN74167.1"/>
    </source>
</evidence>
<accession>A0A1H0DV88</accession>
<dbReference type="OrthoDB" id="5185958at2"/>
<sequence length="138" mass="15294">MVVELNAYYDFEHGKEPARVTSEEQLAAILEEVRRTRKAALVELLPADNPAAATLDVGFCEDRGVVWYSGPDHESCYSHNPDANATGEAKPVLYYYMTSDTEYPASAEIPAADVITAAREYMRTGGRRPTAIAWYEAD</sequence>
<dbReference type="eggNOG" id="ENOG5031VJJ">
    <property type="taxonomic scope" value="Bacteria"/>
</dbReference>
<proteinExistence type="predicted"/>
<protein>
    <submittedName>
        <fullName evidence="1">Immunity protein Imm1</fullName>
    </submittedName>
</protein>
<name>A0A1H0DV88_ALLAB</name>
<organism evidence="1 2">
    <name type="scientific">Allokutzneria albata</name>
    <name type="common">Kibdelosporangium albatum</name>
    <dbReference type="NCBI Taxonomy" id="211114"/>
    <lineage>
        <taxon>Bacteria</taxon>
        <taxon>Bacillati</taxon>
        <taxon>Actinomycetota</taxon>
        <taxon>Actinomycetes</taxon>
        <taxon>Pseudonocardiales</taxon>
        <taxon>Pseudonocardiaceae</taxon>
        <taxon>Allokutzneria</taxon>
    </lineage>
</organism>
<evidence type="ECO:0000313" key="2">
    <source>
        <dbReference type="Proteomes" id="UP000183376"/>
    </source>
</evidence>
<dbReference type="RefSeq" id="WP_030431949.1">
    <property type="nucleotide sequence ID" value="NZ_JOEF01000022.1"/>
</dbReference>
<reference evidence="1 2" key="1">
    <citation type="submission" date="2016-10" db="EMBL/GenBank/DDBJ databases">
        <authorList>
            <person name="de Groot N.N."/>
        </authorList>
    </citation>
    <scope>NUCLEOTIDE SEQUENCE [LARGE SCALE GENOMIC DNA]</scope>
    <source>
        <strain evidence="1 2">DSM 44149</strain>
    </source>
</reference>
<dbReference type="InterPro" id="IPR025680">
    <property type="entry name" value="DddI"/>
</dbReference>
<dbReference type="Proteomes" id="UP000183376">
    <property type="component" value="Chromosome I"/>
</dbReference>
<dbReference type="Pfam" id="PF14430">
    <property type="entry name" value="Imm1"/>
    <property type="match status" value="1"/>
</dbReference>